<feature type="non-terminal residue" evidence="8">
    <location>
        <position position="353"/>
    </location>
</feature>
<dbReference type="RefSeq" id="XP_018987909.1">
    <property type="nucleotide sequence ID" value="XM_019131221.1"/>
</dbReference>
<dbReference type="PROSITE" id="PS50054">
    <property type="entry name" value="TYR_PHOSPHATASE_DUAL"/>
    <property type="match status" value="1"/>
</dbReference>
<dbReference type="GeneID" id="30149074"/>
<evidence type="ECO:0000313" key="8">
    <source>
        <dbReference type="EMBL" id="ODQ82581.1"/>
    </source>
</evidence>
<dbReference type="Pfam" id="PF00782">
    <property type="entry name" value="DSPc"/>
    <property type="match status" value="1"/>
</dbReference>
<dbReference type="EC" id="3.1.3.48" evidence="2"/>
<feature type="non-terminal residue" evidence="8">
    <location>
        <position position="1"/>
    </location>
</feature>
<gene>
    <name evidence="8" type="ORF">BABINDRAFT_19576</name>
</gene>
<dbReference type="STRING" id="984486.A0A1E3QY89"/>
<dbReference type="InterPro" id="IPR029021">
    <property type="entry name" value="Prot-tyrosine_phosphatase-like"/>
</dbReference>
<dbReference type="InterPro" id="IPR000340">
    <property type="entry name" value="Dual-sp_phosphatase_cat-dom"/>
</dbReference>
<evidence type="ECO:0000313" key="9">
    <source>
        <dbReference type="Proteomes" id="UP000094336"/>
    </source>
</evidence>
<evidence type="ECO:0000256" key="3">
    <source>
        <dbReference type="ARBA" id="ARBA00022801"/>
    </source>
</evidence>
<evidence type="ECO:0000259" key="6">
    <source>
        <dbReference type="PROSITE" id="PS50054"/>
    </source>
</evidence>
<dbReference type="InterPro" id="IPR020422">
    <property type="entry name" value="TYR_PHOSPHATASE_DUAL_dom"/>
</dbReference>
<feature type="active site" description="Phosphocysteine intermediate" evidence="5">
    <location>
        <position position="116"/>
    </location>
</feature>
<dbReference type="PIRSF" id="PIRSF000941">
    <property type="entry name" value="DUSP12"/>
    <property type="match status" value="1"/>
</dbReference>
<feature type="domain" description="Tyrosine specific protein phosphatases" evidence="7">
    <location>
        <begin position="105"/>
        <end position="161"/>
    </location>
</feature>
<name>A0A1E3QY89_9ASCO</name>
<dbReference type="GO" id="GO:0005634">
    <property type="term" value="C:nucleus"/>
    <property type="evidence" value="ECO:0007669"/>
    <property type="project" value="TreeGrafter"/>
</dbReference>
<keyword evidence="4" id="KW-0904">Protein phosphatase</keyword>
<keyword evidence="9" id="KW-1185">Reference proteome</keyword>
<protein>
    <recommendedName>
        <fullName evidence="2">protein-tyrosine-phosphatase</fullName>
        <ecNumber evidence="2">3.1.3.48</ecNumber>
    </recommendedName>
</protein>
<dbReference type="PROSITE" id="PS50056">
    <property type="entry name" value="TYR_PHOSPHATASE_2"/>
    <property type="match status" value="1"/>
</dbReference>
<keyword evidence="3" id="KW-0378">Hydrolase</keyword>
<dbReference type="EMBL" id="KV454426">
    <property type="protein sequence ID" value="ODQ82581.1"/>
    <property type="molecule type" value="Genomic_DNA"/>
</dbReference>
<dbReference type="InterPro" id="IPR016278">
    <property type="entry name" value="DUSP12"/>
</dbReference>
<dbReference type="Proteomes" id="UP000094336">
    <property type="component" value="Unassembled WGS sequence"/>
</dbReference>
<evidence type="ECO:0000259" key="7">
    <source>
        <dbReference type="PROSITE" id="PS50056"/>
    </source>
</evidence>
<organism evidence="8 9">
    <name type="scientific">Babjeviella inositovora NRRL Y-12698</name>
    <dbReference type="NCBI Taxonomy" id="984486"/>
    <lineage>
        <taxon>Eukaryota</taxon>
        <taxon>Fungi</taxon>
        <taxon>Dikarya</taxon>
        <taxon>Ascomycota</taxon>
        <taxon>Saccharomycotina</taxon>
        <taxon>Pichiomycetes</taxon>
        <taxon>Serinales incertae sedis</taxon>
        <taxon>Babjeviella</taxon>
    </lineage>
</organism>
<dbReference type="SMART" id="SM00195">
    <property type="entry name" value="DSPc"/>
    <property type="match status" value="1"/>
</dbReference>
<evidence type="ECO:0000256" key="2">
    <source>
        <dbReference type="ARBA" id="ARBA00013064"/>
    </source>
</evidence>
<evidence type="ECO:0000256" key="4">
    <source>
        <dbReference type="ARBA" id="ARBA00022912"/>
    </source>
</evidence>
<evidence type="ECO:0000256" key="1">
    <source>
        <dbReference type="ARBA" id="ARBA00008601"/>
    </source>
</evidence>
<dbReference type="InterPro" id="IPR000387">
    <property type="entry name" value="Tyr_Pase_dom"/>
</dbReference>
<dbReference type="Gene3D" id="3.90.190.10">
    <property type="entry name" value="Protein tyrosine phosphatase superfamily"/>
    <property type="match status" value="1"/>
</dbReference>
<dbReference type="GO" id="GO:0008138">
    <property type="term" value="F:protein tyrosine/serine/threonine phosphatase activity"/>
    <property type="evidence" value="ECO:0007669"/>
    <property type="project" value="InterPro"/>
</dbReference>
<comment type="similarity">
    <text evidence="1">Belongs to the protein-tyrosine phosphatase family. Non-receptor class dual specificity subfamily.</text>
</comment>
<reference evidence="9" key="1">
    <citation type="submission" date="2016-05" db="EMBL/GenBank/DDBJ databases">
        <title>Comparative genomics of biotechnologically important yeasts.</title>
        <authorList>
            <consortium name="DOE Joint Genome Institute"/>
            <person name="Riley R."/>
            <person name="Haridas S."/>
            <person name="Wolfe K.H."/>
            <person name="Lopes M.R."/>
            <person name="Hittinger C.T."/>
            <person name="Goker M."/>
            <person name="Salamov A."/>
            <person name="Wisecaver J."/>
            <person name="Long T.M."/>
            <person name="Aerts A.L."/>
            <person name="Barry K."/>
            <person name="Choi C."/>
            <person name="Clum A."/>
            <person name="Coughlan A.Y."/>
            <person name="Deshpande S."/>
            <person name="Douglass A.P."/>
            <person name="Hanson S.J."/>
            <person name="Klenk H.-P."/>
            <person name="Labutti K."/>
            <person name="Lapidus A."/>
            <person name="Lindquist E."/>
            <person name="Lipzen A."/>
            <person name="Meier-Kolthoff J.P."/>
            <person name="Ohm R.A."/>
            <person name="Otillar R.P."/>
            <person name="Pangilinan J."/>
            <person name="Peng Y."/>
            <person name="Rokas A."/>
            <person name="Rosa C.A."/>
            <person name="Scheuner C."/>
            <person name="Sibirny A.A."/>
            <person name="Slot J.C."/>
            <person name="Stielow J.B."/>
            <person name="Sun H."/>
            <person name="Kurtzman C.P."/>
            <person name="Blackwell M."/>
            <person name="Grigoriev I.V."/>
            <person name="Jeffries T.W."/>
        </authorList>
    </citation>
    <scope>NUCLEOTIDE SEQUENCE [LARGE SCALE GENOMIC DNA]</scope>
    <source>
        <strain evidence="9">NRRL Y-12698</strain>
    </source>
</reference>
<dbReference type="OrthoDB" id="2017893at2759"/>
<dbReference type="AlphaFoldDB" id="A0A1E3QY89"/>
<dbReference type="PANTHER" id="PTHR45848:SF4">
    <property type="entry name" value="DUAL SPECIFICITY PROTEIN PHOSPHATASE 12"/>
    <property type="match status" value="1"/>
</dbReference>
<dbReference type="SUPFAM" id="SSF52799">
    <property type="entry name" value="(Phosphotyrosine protein) phosphatases II"/>
    <property type="match status" value="1"/>
</dbReference>
<proteinExistence type="inferred from homology"/>
<evidence type="ECO:0000256" key="5">
    <source>
        <dbReference type="PIRSR" id="PIRSR000941-50"/>
    </source>
</evidence>
<feature type="domain" description="Tyrosine-protein phosphatase" evidence="6">
    <location>
        <begin position="4"/>
        <end position="174"/>
    </location>
</feature>
<dbReference type="GO" id="GO:0004725">
    <property type="term" value="F:protein tyrosine phosphatase activity"/>
    <property type="evidence" value="ECO:0007669"/>
    <property type="project" value="UniProtKB-EC"/>
</dbReference>
<dbReference type="PANTHER" id="PTHR45848">
    <property type="entry name" value="DUAL SPECIFICITY PROTEIN PHOSPHATASE 12 FAMILY MEMBER"/>
    <property type="match status" value="1"/>
</dbReference>
<sequence>SDAEPTRIIGNIYISSIAPLEQALDLFGLYKITHILSLVPDQLPPYKNKAWWSQYQHKQIDILDDLSSNLLKHATEMNQFIDDALFPPVLDEAGVVIPSTTPSAKEKHRGAILIHCVAGQSRSVSACAMYLMYRYDLPYKTALALITKRHGKSITMPNDSFKEQLASYDTFFHRPKAIDTKSGEYKQWNMTRKLKIMGLGENDLDGAWRPRNALQTIHHDEDSDEEEEAERVVDETTTYLRCTKCRYVVAQSTNFIPHDKPTVDSRHATFRARGGPSHRRFEMAATSCSHFFVDPFQWMKPELDKGDLLGKFFCPNPKIKCGNKVGGYKWDGMRCSCGAWVIPGVHLLSAKTD</sequence>
<accession>A0A1E3QY89</accession>